<accession>A0A2T4US97</accession>
<dbReference type="Proteomes" id="UP000241085">
    <property type="component" value="Unassembled WGS sequence"/>
</dbReference>
<name>A0A2T4US97_9MICO</name>
<keyword evidence="2" id="KW-1185">Reference proteome</keyword>
<comment type="caution">
    <text evidence="1">The sequence shown here is derived from an EMBL/GenBank/DDBJ whole genome shotgun (WGS) entry which is preliminary data.</text>
</comment>
<evidence type="ECO:0000313" key="1">
    <source>
        <dbReference type="EMBL" id="PTL72408.1"/>
    </source>
</evidence>
<sequence>MPLTVDYPTASDARKHLKDVLDSVQRGRIVTVRRDELVSAVVPADRLRDYFFHTVSPRVSLTREDDRVIALMDDRPFVSEGADVDDALDDLALSLREYAEDWEDHLQHAPNHAGNWALVQLIKLSTEEELLAWFRHGGE</sequence>
<evidence type="ECO:0000313" key="2">
    <source>
        <dbReference type="Proteomes" id="UP000241085"/>
    </source>
</evidence>
<protein>
    <submittedName>
        <fullName evidence="1">Prevent-host-death protein</fullName>
    </submittedName>
</protein>
<dbReference type="EMBL" id="PZPL01000001">
    <property type="protein sequence ID" value="PTL72408.1"/>
    <property type="molecule type" value="Genomic_DNA"/>
</dbReference>
<dbReference type="Gene3D" id="3.40.1620.10">
    <property type="entry name" value="YefM-like domain"/>
    <property type="match status" value="1"/>
</dbReference>
<organism evidence="1 2">
    <name type="scientific">Rathayibacter caricis DSM 15933</name>
    <dbReference type="NCBI Taxonomy" id="1328867"/>
    <lineage>
        <taxon>Bacteria</taxon>
        <taxon>Bacillati</taxon>
        <taxon>Actinomycetota</taxon>
        <taxon>Actinomycetes</taxon>
        <taxon>Micrococcales</taxon>
        <taxon>Microbacteriaceae</taxon>
        <taxon>Rathayibacter</taxon>
    </lineage>
</organism>
<reference evidence="1 2" key="1">
    <citation type="submission" date="2018-03" db="EMBL/GenBank/DDBJ databases">
        <title>Bacteriophage NCPPB3778 and a type I-E CRISPR drive the evolution of the US Biological Select Agent, Rathayibacter toxicus.</title>
        <authorList>
            <person name="Davis E.W.II."/>
            <person name="Tabima J.F."/>
            <person name="Weisberg A.J."/>
            <person name="Dantas Lopes L."/>
            <person name="Wiseman M.S."/>
            <person name="Wiseman M.S."/>
            <person name="Pupko T."/>
            <person name="Belcher M.S."/>
            <person name="Sechler A.J."/>
            <person name="Tancos M.A."/>
            <person name="Schroeder B.K."/>
            <person name="Murray T.D."/>
            <person name="Luster D.G."/>
            <person name="Schneider W.L."/>
            <person name="Rogers E."/>
            <person name="Andreote F.D."/>
            <person name="Grunwald N.J."/>
            <person name="Putnam M.L."/>
            <person name="Chang J.H."/>
        </authorList>
    </citation>
    <scope>NUCLEOTIDE SEQUENCE [LARGE SCALE GENOMIC DNA]</scope>
    <source>
        <strain evidence="1 2">DSM 15933</strain>
    </source>
</reference>
<dbReference type="RefSeq" id="WP_107574116.1">
    <property type="nucleotide sequence ID" value="NZ_PZPL01000001.1"/>
</dbReference>
<dbReference type="AlphaFoldDB" id="A0A2T4US97"/>
<dbReference type="Gene3D" id="3.30.160.620">
    <property type="match status" value="1"/>
</dbReference>
<proteinExistence type="predicted"/>
<gene>
    <name evidence="1" type="ORF">C1I63_05800</name>
</gene>